<sequence length="145" mass="16769">MLDRLIEQKLPTMAALQGDKKFLLRDDQWTLAANLVEMLEPFESATRKPSLKSACVSQMIPFVETLKRRLEKSISNSILILSEHQMLQASPNVNTQKIFPCLVPERKKPREKRAGVRETVRDAGLEYEEQTNQCRYYGKISEQLF</sequence>
<protein>
    <submittedName>
        <fullName evidence="2">Uncharacterized protein</fullName>
    </submittedName>
</protein>
<dbReference type="WBParaSite" id="nRc.2.0.1.t44542-RA">
    <property type="protein sequence ID" value="nRc.2.0.1.t44542-RA"/>
    <property type="gene ID" value="nRc.2.0.1.g44542"/>
</dbReference>
<proteinExistence type="predicted"/>
<evidence type="ECO:0000313" key="2">
    <source>
        <dbReference type="WBParaSite" id="nRc.2.0.1.t44542-RA"/>
    </source>
</evidence>
<name>A0A915L0F0_ROMCU</name>
<reference evidence="2" key="1">
    <citation type="submission" date="2022-11" db="UniProtKB">
        <authorList>
            <consortium name="WormBaseParasite"/>
        </authorList>
    </citation>
    <scope>IDENTIFICATION</scope>
</reference>
<dbReference type="Proteomes" id="UP000887565">
    <property type="component" value="Unplaced"/>
</dbReference>
<dbReference type="AlphaFoldDB" id="A0A915L0F0"/>
<accession>A0A915L0F0</accession>
<evidence type="ECO:0000313" key="1">
    <source>
        <dbReference type="Proteomes" id="UP000887565"/>
    </source>
</evidence>
<organism evidence="1 2">
    <name type="scientific">Romanomermis culicivorax</name>
    <name type="common">Nematode worm</name>
    <dbReference type="NCBI Taxonomy" id="13658"/>
    <lineage>
        <taxon>Eukaryota</taxon>
        <taxon>Metazoa</taxon>
        <taxon>Ecdysozoa</taxon>
        <taxon>Nematoda</taxon>
        <taxon>Enoplea</taxon>
        <taxon>Dorylaimia</taxon>
        <taxon>Mermithida</taxon>
        <taxon>Mermithoidea</taxon>
        <taxon>Mermithidae</taxon>
        <taxon>Romanomermis</taxon>
    </lineage>
</organism>
<keyword evidence="1" id="KW-1185">Reference proteome</keyword>